<name>A0ABQ1XCA7_9PROT</name>
<evidence type="ECO:0000313" key="1">
    <source>
        <dbReference type="EMBL" id="GGG90211.1"/>
    </source>
</evidence>
<gene>
    <name evidence="1" type="ORF">GCM10007420_01570</name>
</gene>
<accession>A0ABQ1XCA7</accession>
<evidence type="ECO:0000313" key="2">
    <source>
        <dbReference type="Proteomes" id="UP000648722"/>
    </source>
</evidence>
<protein>
    <submittedName>
        <fullName evidence="1">Uncharacterized protein</fullName>
    </submittedName>
</protein>
<keyword evidence="2" id="KW-1185">Reference proteome</keyword>
<dbReference type="EMBL" id="BMFS01000001">
    <property type="protein sequence ID" value="GGG90211.1"/>
    <property type="molecule type" value="Genomic_DNA"/>
</dbReference>
<sequence>MSFPSMSRGEHISELGEFKALYWREVGPATAPRWRSIAPLSAICVPRWDIRADPGTRFARLMLTDARQAGVGISGLSWLAAKNGG</sequence>
<dbReference type="Proteomes" id="UP000648722">
    <property type="component" value="Unassembled WGS sequence"/>
</dbReference>
<comment type="caution">
    <text evidence="1">The sequence shown here is derived from an EMBL/GenBank/DDBJ whole genome shotgun (WGS) entry which is preliminary data.</text>
</comment>
<reference evidence="2" key="1">
    <citation type="journal article" date="2019" name="Int. J. Syst. Evol. Microbiol.">
        <title>The Global Catalogue of Microorganisms (GCM) 10K type strain sequencing project: providing services to taxonomists for standard genome sequencing and annotation.</title>
        <authorList>
            <consortium name="The Broad Institute Genomics Platform"/>
            <consortium name="The Broad Institute Genome Sequencing Center for Infectious Disease"/>
            <person name="Wu L."/>
            <person name="Ma J."/>
        </authorList>
    </citation>
    <scope>NUCLEOTIDE SEQUENCE [LARGE SCALE GENOMIC DNA]</scope>
    <source>
        <strain evidence="2">CGMCC 1.12766</strain>
    </source>
</reference>
<organism evidence="1 2">
    <name type="scientific">Glycocaulis albus</name>
    <dbReference type="NCBI Taxonomy" id="1382801"/>
    <lineage>
        <taxon>Bacteria</taxon>
        <taxon>Pseudomonadati</taxon>
        <taxon>Pseudomonadota</taxon>
        <taxon>Alphaproteobacteria</taxon>
        <taxon>Maricaulales</taxon>
        <taxon>Maricaulaceae</taxon>
        <taxon>Glycocaulis</taxon>
    </lineage>
</organism>
<proteinExistence type="predicted"/>